<dbReference type="Gene3D" id="1.10.3720.10">
    <property type="entry name" value="MetI-like"/>
    <property type="match status" value="1"/>
</dbReference>
<keyword evidence="2 7" id="KW-0813">Transport</keyword>
<evidence type="ECO:0000256" key="3">
    <source>
        <dbReference type="ARBA" id="ARBA00022475"/>
    </source>
</evidence>
<gene>
    <name evidence="9" type="ORF">BAA01_03420</name>
</gene>
<dbReference type="PROSITE" id="PS50928">
    <property type="entry name" value="ABC_TM1"/>
    <property type="match status" value="1"/>
</dbReference>
<sequence length="248" mass="26940">MRRWLIGLAVLGILFWSAMGTESDVRKFADIGATAQFVATRWFPPDWSVLPKALHQAIITLQIAITGTFWALVAALPIAFLAAWNTAPHPAVYHLVRTLLSFARSVPEIVWALLFVPTIGLGPFGGVLAIFLHNLGVLGKLLSELVEAAERGPQEAVASVGARKVLVILFGIIPQIGPNILSHYFYRLEVGVRTSLILGFIGAGGIGAQLFIDFNLQNYTRVAVEVLVIMGLVVIVDYLGAYLRSKVI</sequence>
<protein>
    <submittedName>
        <fullName evidence="9">Phosphonate ABC transporter, permease protein PhnE</fullName>
    </submittedName>
</protein>
<feature type="transmembrane region" description="Helical" evidence="7">
    <location>
        <begin position="196"/>
        <end position="216"/>
    </location>
</feature>
<dbReference type="InterPro" id="IPR000515">
    <property type="entry name" value="MetI-like"/>
</dbReference>
<dbReference type="GO" id="GO:0015416">
    <property type="term" value="F:ABC-type phosphonate transporter activity"/>
    <property type="evidence" value="ECO:0007669"/>
    <property type="project" value="InterPro"/>
</dbReference>
<feature type="transmembrane region" description="Helical" evidence="7">
    <location>
        <begin position="57"/>
        <end position="84"/>
    </location>
</feature>
<dbReference type="Pfam" id="PF00528">
    <property type="entry name" value="BPD_transp_1"/>
    <property type="match status" value="1"/>
</dbReference>
<evidence type="ECO:0000256" key="5">
    <source>
        <dbReference type="ARBA" id="ARBA00022989"/>
    </source>
</evidence>
<dbReference type="InterPro" id="IPR035906">
    <property type="entry name" value="MetI-like_sf"/>
</dbReference>
<dbReference type="Proteomes" id="UP000196475">
    <property type="component" value="Unassembled WGS sequence"/>
</dbReference>
<keyword evidence="5 7" id="KW-1133">Transmembrane helix</keyword>
<dbReference type="PANTHER" id="PTHR30043">
    <property type="entry name" value="PHOSPHONATES TRANSPORT SYSTEM PERMEASE PROTEIN"/>
    <property type="match status" value="1"/>
</dbReference>
<dbReference type="EMBL" id="LZRT01000052">
    <property type="protein sequence ID" value="OUM89110.1"/>
    <property type="molecule type" value="Genomic_DNA"/>
</dbReference>
<dbReference type="InterPro" id="IPR005769">
    <property type="entry name" value="PhnE/PtxC"/>
</dbReference>
<evidence type="ECO:0000256" key="2">
    <source>
        <dbReference type="ARBA" id="ARBA00022448"/>
    </source>
</evidence>
<dbReference type="SUPFAM" id="SSF161098">
    <property type="entry name" value="MetI-like"/>
    <property type="match status" value="1"/>
</dbReference>
<evidence type="ECO:0000313" key="10">
    <source>
        <dbReference type="Proteomes" id="UP000196475"/>
    </source>
</evidence>
<comment type="similarity">
    <text evidence="7">Belongs to the binding-protein-dependent transport system permease family.</text>
</comment>
<keyword evidence="6 7" id="KW-0472">Membrane</keyword>
<keyword evidence="4 7" id="KW-0812">Transmembrane</keyword>
<evidence type="ECO:0000256" key="4">
    <source>
        <dbReference type="ARBA" id="ARBA00022692"/>
    </source>
</evidence>
<proteinExistence type="inferred from homology"/>
<name>A0A1Y3PP54_9BACI</name>
<comment type="caution">
    <text evidence="9">The sequence shown here is derived from an EMBL/GenBank/DDBJ whole genome shotgun (WGS) entry which is preliminary data.</text>
</comment>
<accession>A0A1Y3PP54</accession>
<evidence type="ECO:0000256" key="6">
    <source>
        <dbReference type="ARBA" id="ARBA00023136"/>
    </source>
</evidence>
<evidence type="ECO:0000256" key="7">
    <source>
        <dbReference type="RuleBase" id="RU363032"/>
    </source>
</evidence>
<dbReference type="CDD" id="cd06261">
    <property type="entry name" value="TM_PBP2"/>
    <property type="match status" value="1"/>
</dbReference>
<keyword evidence="3" id="KW-1003">Cell membrane</keyword>
<comment type="subcellular location">
    <subcellularLocation>
        <location evidence="1 7">Cell membrane</location>
        <topology evidence="1 7">Multi-pass membrane protein</topology>
    </subcellularLocation>
</comment>
<feature type="transmembrane region" description="Helical" evidence="7">
    <location>
        <begin position="222"/>
        <end position="243"/>
    </location>
</feature>
<evidence type="ECO:0000313" key="9">
    <source>
        <dbReference type="EMBL" id="OUM89110.1"/>
    </source>
</evidence>
<dbReference type="PANTHER" id="PTHR30043:SF1">
    <property type="entry name" value="ABC TRANSPORT SYSTEM PERMEASE PROTEIN P69"/>
    <property type="match status" value="1"/>
</dbReference>
<dbReference type="GO" id="GO:0005886">
    <property type="term" value="C:plasma membrane"/>
    <property type="evidence" value="ECO:0007669"/>
    <property type="project" value="UniProtKB-SubCell"/>
</dbReference>
<evidence type="ECO:0000256" key="1">
    <source>
        <dbReference type="ARBA" id="ARBA00004651"/>
    </source>
</evidence>
<feature type="transmembrane region" description="Helical" evidence="7">
    <location>
        <begin position="109"/>
        <end position="132"/>
    </location>
</feature>
<organism evidence="9 10">
    <name type="scientific">Bacillus thermozeamaize</name>
    <dbReference type="NCBI Taxonomy" id="230954"/>
    <lineage>
        <taxon>Bacteria</taxon>
        <taxon>Bacillati</taxon>
        <taxon>Bacillota</taxon>
        <taxon>Bacilli</taxon>
        <taxon>Bacillales</taxon>
        <taxon>Bacillaceae</taxon>
        <taxon>Bacillus</taxon>
    </lineage>
</organism>
<evidence type="ECO:0000259" key="8">
    <source>
        <dbReference type="PROSITE" id="PS50928"/>
    </source>
</evidence>
<dbReference type="NCBIfam" id="TIGR01097">
    <property type="entry name" value="PhnE"/>
    <property type="match status" value="1"/>
</dbReference>
<feature type="domain" description="ABC transmembrane type-1" evidence="8">
    <location>
        <begin position="57"/>
        <end position="240"/>
    </location>
</feature>
<dbReference type="AlphaFoldDB" id="A0A1Y3PP54"/>
<reference evidence="10" key="1">
    <citation type="submission" date="2016-06" db="EMBL/GenBank/DDBJ databases">
        <authorList>
            <person name="Nascimento L."/>
            <person name="Pereira R.V."/>
            <person name="Martins L.F."/>
            <person name="Quaggio R.B."/>
            <person name="Silva A.M."/>
            <person name="Setubal J.C."/>
        </authorList>
    </citation>
    <scope>NUCLEOTIDE SEQUENCE [LARGE SCALE GENOMIC DNA]</scope>
</reference>